<dbReference type="EMBL" id="BMAO01000749">
    <property type="protein sequence ID" value="GFQ68961.1"/>
    <property type="molecule type" value="Genomic_DNA"/>
</dbReference>
<dbReference type="OrthoDB" id="10278141at2759"/>
<dbReference type="AlphaFoldDB" id="A0A8X6KBS3"/>
<gene>
    <name evidence="1" type="ORF">TNCT_548261</name>
</gene>
<dbReference type="Proteomes" id="UP000887116">
    <property type="component" value="Unassembled WGS sequence"/>
</dbReference>
<sequence length="111" mass="12571">MLRYLSLNEEISSNLTEGKKSPYRLESRTSSLIVDKSQIASLGPILLEVFGPILRGWYLVGSYQDGRWNGRRHSRHVPRWIKGNGEEKGFIPHYPCSMGTSGVDPVQCFFA</sequence>
<comment type="caution">
    <text evidence="1">The sequence shown here is derived from an EMBL/GenBank/DDBJ whole genome shotgun (WGS) entry which is preliminary data.</text>
</comment>
<evidence type="ECO:0000313" key="2">
    <source>
        <dbReference type="Proteomes" id="UP000887116"/>
    </source>
</evidence>
<protein>
    <submittedName>
        <fullName evidence="1">Uncharacterized protein</fullName>
    </submittedName>
</protein>
<name>A0A8X6KBS3_TRICU</name>
<reference evidence="1" key="1">
    <citation type="submission" date="2020-07" db="EMBL/GenBank/DDBJ databases">
        <title>Multicomponent nature underlies the extraordinary mechanical properties of spider dragline silk.</title>
        <authorList>
            <person name="Kono N."/>
            <person name="Nakamura H."/>
            <person name="Mori M."/>
            <person name="Yoshida Y."/>
            <person name="Ohtoshi R."/>
            <person name="Malay A.D."/>
            <person name="Moran D.A.P."/>
            <person name="Tomita M."/>
            <person name="Numata K."/>
            <person name="Arakawa K."/>
        </authorList>
    </citation>
    <scope>NUCLEOTIDE SEQUENCE</scope>
</reference>
<evidence type="ECO:0000313" key="1">
    <source>
        <dbReference type="EMBL" id="GFQ68961.1"/>
    </source>
</evidence>
<keyword evidence="2" id="KW-1185">Reference proteome</keyword>
<accession>A0A8X6KBS3</accession>
<organism evidence="1 2">
    <name type="scientific">Trichonephila clavata</name>
    <name type="common">Joro spider</name>
    <name type="synonym">Nephila clavata</name>
    <dbReference type="NCBI Taxonomy" id="2740835"/>
    <lineage>
        <taxon>Eukaryota</taxon>
        <taxon>Metazoa</taxon>
        <taxon>Ecdysozoa</taxon>
        <taxon>Arthropoda</taxon>
        <taxon>Chelicerata</taxon>
        <taxon>Arachnida</taxon>
        <taxon>Araneae</taxon>
        <taxon>Araneomorphae</taxon>
        <taxon>Entelegynae</taxon>
        <taxon>Araneoidea</taxon>
        <taxon>Nephilidae</taxon>
        <taxon>Trichonephila</taxon>
    </lineage>
</organism>
<proteinExistence type="predicted"/>